<dbReference type="AlphaFoldDB" id="A0A3P3XQ02"/>
<accession>A0A3P3XQ02</accession>
<sequence>MQKKPIIIVVDGLGGGIGAQLCTKVRHIFAQRVEILALGTNSTATEQMLRAGADRGASGENAIQVSIDLGQVILGPIGIVLPDSMMGEITPAIAQTIMRANGKKILLPVNQPHFTLVGVPPSPLSRNIDEAVGLLASELADMVEREQE</sequence>
<dbReference type="InterPro" id="IPR024208">
    <property type="entry name" value="DUF3842"/>
</dbReference>
<name>A0A3P3XQ02_9SPIR</name>
<proteinExistence type="predicted"/>
<gene>
    <name evidence="1" type="ORF">SPIRO4BDMA_40939</name>
</gene>
<organism evidence="1">
    <name type="scientific">uncultured spirochete</name>
    <dbReference type="NCBI Taxonomy" id="156406"/>
    <lineage>
        <taxon>Bacteria</taxon>
        <taxon>Pseudomonadati</taxon>
        <taxon>Spirochaetota</taxon>
        <taxon>Spirochaetia</taxon>
        <taxon>Spirochaetales</taxon>
        <taxon>environmental samples</taxon>
    </lineage>
</organism>
<evidence type="ECO:0000313" key="1">
    <source>
        <dbReference type="EMBL" id="SLM18367.1"/>
    </source>
</evidence>
<evidence type="ECO:0008006" key="2">
    <source>
        <dbReference type="Google" id="ProtNLM"/>
    </source>
</evidence>
<reference evidence="1" key="1">
    <citation type="submission" date="2017-02" db="EMBL/GenBank/DDBJ databases">
        <authorList>
            <person name="Regsiter A."/>
            <person name="William W."/>
        </authorList>
    </citation>
    <scope>NUCLEOTIDE SEQUENCE</scope>
    <source>
        <strain evidence="1">BdmA 4</strain>
    </source>
</reference>
<dbReference type="Pfam" id="PF12953">
    <property type="entry name" value="DUF3842"/>
    <property type="match status" value="1"/>
</dbReference>
<dbReference type="EMBL" id="FWDO01000004">
    <property type="protein sequence ID" value="SLM18367.1"/>
    <property type="molecule type" value="Genomic_DNA"/>
</dbReference>
<protein>
    <recommendedName>
        <fullName evidence="2">DUF3842 family protein</fullName>
    </recommendedName>
</protein>